<dbReference type="PANTHER" id="PTHR34535:SF3">
    <property type="entry name" value="HYDROGENASE MATURATION FACTOR HYPA"/>
    <property type="match status" value="1"/>
</dbReference>
<accession>A0A917JUC6</accession>
<reference evidence="6" key="1">
    <citation type="journal article" date="2014" name="Int. J. Syst. Evol. Microbiol.">
        <title>Complete genome of a new Firmicutes species belonging to the dominant human colonic microbiota ('Ruminococcus bicirculans') reveals two chromosomes and a selective capacity to utilize plant glucans.</title>
        <authorList>
            <consortium name="NISC Comparative Sequencing Program"/>
            <person name="Wegmann U."/>
            <person name="Louis P."/>
            <person name="Goesmann A."/>
            <person name="Henrissat B."/>
            <person name="Duncan S.H."/>
            <person name="Flint H.J."/>
        </authorList>
    </citation>
    <scope>NUCLEOTIDE SEQUENCE</scope>
    <source>
        <strain evidence="6">JCM 10664</strain>
    </source>
</reference>
<protein>
    <recommendedName>
        <fullName evidence="5">Hydrogenase maturation factor HypA</fullName>
    </recommendedName>
</protein>
<organism evidence="7 8">
    <name type="scientific">Saccharopolyspora thermophila</name>
    <dbReference type="NCBI Taxonomy" id="89367"/>
    <lineage>
        <taxon>Bacteria</taxon>
        <taxon>Bacillati</taxon>
        <taxon>Actinomycetota</taxon>
        <taxon>Actinomycetes</taxon>
        <taxon>Pseudonocardiales</taxon>
        <taxon>Pseudonocardiaceae</taxon>
        <taxon>Saccharopolyspora</taxon>
    </lineage>
</organism>
<evidence type="ECO:0000313" key="9">
    <source>
        <dbReference type="Proteomes" id="UP001500220"/>
    </source>
</evidence>
<keyword evidence="2 5" id="KW-0533">Nickel</keyword>
<feature type="binding site" evidence="5">
    <location>
        <position position="2"/>
    </location>
    <ligand>
        <name>Ni(2+)</name>
        <dbReference type="ChEBI" id="CHEBI:49786"/>
    </ligand>
</feature>
<evidence type="ECO:0000256" key="3">
    <source>
        <dbReference type="ARBA" id="ARBA00022723"/>
    </source>
</evidence>
<keyword evidence="4 5" id="KW-0862">Zinc</keyword>
<comment type="caution">
    <text evidence="7">The sequence shown here is derived from an EMBL/GenBank/DDBJ whole genome shotgun (WGS) entry which is preliminary data.</text>
</comment>
<keyword evidence="3 5" id="KW-0479">Metal-binding</keyword>
<dbReference type="GO" id="GO:0016151">
    <property type="term" value="F:nickel cation binding"/>
    <property type="evidence" value="ECO:0007669"/>
    <property type="project" value="UniProtKB-UniRule"/>
</dbReference>
<dbReference type="InterPro" id="IPR000688">
    <property type="entry name" value="HypA/HybF"/>
</dbReference>
<gene>
    <name evidence="5 7" type="primary">hypA</name>
    <name evidence="6" type="ORF">GCM10009545_42620</name>
    <name evidence="7" type="ORF">GCM10011581_25100</name>
</gene>
<reference evidence="7" key="4">
    <citation type="submission" date="2020-09" db="EMBL/GenBank/DDBJ databases">
        <authorList>
            <person name="Sun Q."/>
            <person name="Zhou Y."/>
        </authorList>
    </citation>
    <scope>NUCLEOTIDE SEQUENCE</scope>
    <source>
        <strain evidence="7">CGMCC 4.7206</strain>
    </source>
</reference>
<dbReference type="GO" id="GO:0051604">
    <property type="term" value="P:protein maturation"/>
    <property type="evidence" value="ECO:0007669"/>
    <property type="project" value="InterPro"/>
</dbReference>
<dbReference type="PANTHER" id="PTHR34535">
    <property type="entry name" value="HYDROGENASE MATURATION FACTOR HYPA"/>
    <property type="match status" value="1"/>
</dbReference>
<dbReference type="PROSITE" id="PS01249">
    <property type="entry name" value="HYPA"/>
    <property type="match status" value="1"/>
</dbReference>
<dbReference type="AlphaFoldDB" id="A0A917JUC6"/>
<dbReference type="EMBL" id="BAAAHC010000019">
    <property type="protein sequence ID" value="GAA0535486.1"/>
    <property type="molecule type" value="Genomic_DNA"/>
</dbReference>
<dbReference type="Proteomes" id="UP001500220">
    <property type="component" value="Unassembled WGS sequence"/>
</dbReference>
<feature type="binding site" evidence="5">
    <location>
        <position position="73"/>
    </location>
    <ligand>
        <name>Zn(2+)</name>
        <dbReference type="ChEBI" id="CHEBI:29105"/>
    </ligand>
</feature>
<dbReference type="Gene3D" id="3.30.2320.80">
    <property type="match status" value="1"/>
</dbReference>
<comment type="similarity">
    <text evidence="1 5">Belongs to the HypA/HybF family.</text>
</comment>
<name>A0A917JUC6_9PSEU</name>
<dbReference type="PIRSF" id="PIRSF004761">
    <property type="entry name" value="Hydrgn_mat_HypA"/>
    <property type="match status" value="1"/>
</dbReference>
<dbReference type="EMBL" id="BMMT01000007">
    <property type="protein sequence ID" value="GGI86977.1"/>
    <property type="molecule type" value="Genomic_DNA"/>
</dbReference>
<feature type="binding site" evidence="5">
    <location>
        <position position="88"/>
    </location>
    <ligand>
        <name>Zn(2+)</name>
        <dbReference type="ChEBI" id="CHEBI:29105"/>
    </ligand>
</feature>
<evidence type="ECO:0000313" key="8">
    <source>
        <dbReference type="Proteomes" id="UP000597989"/>
    </source>
</evidence>
<keyword evidence="9" id="KW-1185">Reference proteome</keyword>
<evidence type="ECO:0000256" key="5">
    <source>
        <dbReference type="HAMAP-Rule" id="MF_00213"/>
    </source>
</evidence>
<reference evidence="6" key="5">
    <citation type="submission" date="2023-12" db="EMBL/GenBank/DDBJ databases">
        <authorList>
            <person name="Sun Q."/>
            <person name="Inoue M."/>
        </authorList>
    </citation>
    <scope>NUCLEOTIDE SEQUENCE</scope>
    <source>
        <strain evidence="6">JCM 10664</strain>
    </source>
</reference>
<sequence>MHELGITQCIVDAVVSATGEAPVRRVHLEVGVLSGVVPHAVRFCFDLVARGTPLEGAELAIAEPAGRGKCRSCGAEFAIDDLLARCRCGSTDVAVVAGEQVLVKSVEVV</sequence>
<evidence type="ECO:0000256" key="2">
    <source>
        <dbReference type="ARBA" id="ARBA00022596"/>
    </source>
</evidence>
<reference evidence="7 8" key="2">
    <citation type="journal article" date="2014" name="Int. J. Syst. Evol. Microbiol.">
        <title>Complete genome sequence of Corynebacterium casei LMG S-19264T (=DSM 44701T), isolated from a smear-ripened cheese.</title>
        <authorList>
            <consortium name="US DOE Joint Genome Institute (JGI-PGF)"/>
            <person name="Walter F."/>
            <person name="Albersmeier A."/>
            <person name="Kalinowski J."/>
            <person name="Ruckert C."/>
        </authorList>
    </citation>
    <scope>NUCLEOTIDE SEQUENCE [LARGE SCALE GENOMIC DNA]</scope>
    <source>
        <strain evidence="7 8">CGMCC 4.7206</strain>
    </source>
</reference>
<proteinExistence type="inferred from homology"/>
<dbReference type="Pfam" id="PF01155">
    <property type="entry name" value="HypA"/>
    <property type="match status" value="1"/>
</dbReference>
<dbReference type="InterPro" id="IPR020538">
    <property type="entry name" value="Hydgase_Ni_incorp_HypA/HybF_CS"/>
</dbReference>
<evidence type="ECO:0000313" key="6">
    <source>
        <dbReference type="EMBL" id="GAA0535486.1"/>
    </source>
</evidence>
<evidence type="ECO:0000313" key="7">
    <source>
        <dbReference type="EMBL" id="GGI86977.1"/>
    </source>
</evidence>
<dbReference type="HAMAP" id="MF_00213">
    <property type="entry name" value="HypA_HybF"/>
    <property type="match status" value="1"/>
</dbReference>
<evidence type="ECO:0000256" key="4">
    <source>
        <dbReference type="ARBA" id="ARBA00022833"/>
    </source>
</evidence>
<evidence type="ECO:0000256" key="1">
    <source>
        <dbReference type="ARBA" id="ARBA00010748"/>
    </source>
</evidence>
<feature type="binding site" evidence="5">
    <location>
        <position position="86"/>
    </location>
    <ligand>
        <name>Zn(2+)</name>
        <dbReference type="ChEBI" id="CHEBI:29105"/>
    </ligand>
</feature>
<dbReference type="Proteomes" id="UP000597989">
    <property type="component" value="Unassembled WGS sequence"/>
</dbReference>
<reference evidence="9" key="3">
    <citation type="journal article" date="2019" name="Int. J. Syst. Evol. Microbiol.">
        <title>The Global Catalogue of Microorganisms (GCM) 10K type strain sequencing project: providing services to taxonomists for standard genome sequencing and annotation.</title>
        <authorList>
            <consortium name="The Broad Institute Genomics Platform"/>
            <consortium name="The Broad Institute Genome Sequencing Center for Infectious Disease"/>
            <person name="Wu L."/>
            <person name="Ma J."/>
        </authorList>
    </citation>
    <scope>NUCLEOTIDE SEQUENCE [LARGE SCALE GENOMIC DNA]</scope>
    <source>
        <strain evidence="9">JCM 10664</strain>
    </source>
</reference>
<comment type="function">
    <text evidence="5">Involved in the maturation of [NiFe] hydrogenases. Required for nickel insertion into the metal center of the hydrogenase.</text>
</comment>
<dbReference type="RefSeq" id="WP_188987496.1">
    <property type="nucleotide sequence ID" value="NZ_BAAAHC010000019.1"/>
</dbReference>
<feature type="binding site" evidence="5">
    <location>
        <position position="70"/>
    </location>
    <ligand>
        <name>Zn(2+)</name>
        <dbReference type="ChEBI" id="CHEBI:29105"/>
    </ligand>
</feature>
<dbReference type="GO" id="GO:0008270">
    <property type="term" value="F:zinc ion binding"/>
    <property type="evidence" value="ECO:0007669"/>
    <property type="project" value="UniProtKB-UniRule"/>
</dbReference>